<proteinExistence type="predicted"/>
<keyword evidence="3" id="KW-1185">Reference proteome</keyword>
<dbReference type="InterPro" id="IPR016024">
    <property type="entry name" value="ARM-type_fold"/>
</dbReference>
<evidence type="ECO:0000259" key="1">
    <source>
        <dbReference type="Pfam" id="PF08506"/>
    </source>
</evidence>
<feature type="domain" description="Exportin-2 central" evidence="1">
    <location>
        <begin position="83"/>
        <end position="212"/>
    </location>
</feature>
<dbReference type="Gene3D" id="1.25.10.10">
    <property type="entry name" value="Leucine-rich Repeat Variant"/>
    <property type="match status" value="1"/>
</dbReference>
<dbReference type="EMBL" id="CAKASE010000049">
    <property type="protein sequence ID" value="CAG9563548.1"/>
    <property type="molecule type" value="Genomic_DNA"/>
</dbReference>
<dbReference type="Proteomes" id="UP000789524">
    <property type="component" value="Unassembled WGS sequence"/>
</dbReference>
<dbReference type="InterPro" id="IPR011989">
    <property type="entry name" value="ARM-like"/>
</dbReference>
<dbReference type="InterPro" id="IPR013713">
    <property type="entry name" value="XPO2_central"/>
</dbReference>
<dbReference type="SUPFAM" id="SSF48371">
    <property type="entry name" value="ARM repeat"/>
    <property type="match status" value="1"/>
</dbReference>
<dbReference type="PANTHER" id="PTHR10997:SF8">
    <property type="entry name" value="EXPORTIN-2"/>
    <property type="match status" value="1"/>
</dbReference>
<accession>A0A8J2QQD0</accession>
<organism evidence="2 3">
    <name type="scientific">Danaus chrysippus</name>
    <name type="common">African queen</name>
    <dbReference type="NCBI Taxonomy" id="151541"/>
    <lineage>
        <taxon>Eukaryota</taxon>
        <taxon>Metazoa</taxon>
        <taxon>Ecdysozoa</taxon>
        <taxon>Arthropoda</taxon>
        <taxon>Hexapoda</taxon>
        <taxon>Insecta</taxon>
        <taxon>Pterygota</taxon>
        <taxon>Neoptera</taxon>
        <taxon>Endopterygota</taxon>
        <taxon>Lepidoptera</taxon>
        <taxon>Glossata</taxon>
        <taxon>Ditrysia</taxon>
        <taxon>Papilionoidea</taxon>
        <taxon>Nymphalidae</taxon>
        <taxon>Danainae</taxon>
        <taxon>Danaini</taxon>
        <taxon>Danaina</taxon>
        <taxon>Danaus</taxon>
        <taxon>Anosia</taxon>
    </lineage>
</organism>
<dbReference type="AlphaFoldDB" id="A0A8J2QQD0"/>
<reference evidence="2" key="1">
    <citation type="submission" date="2021-09" db="EMBL/GenBank/DDBJ databases">
        <authorList>
            <person name="Martin H S."/>
        </authorList>
    </citation>
    <scope>NUCLEOTIDE SEQUENCE</scope>
</reference>
<dbReference type="PANTHER" id="PTHR10997">
    <property type="entry name" value="IMPORTIN-7, 8, 11"/>
    <property type="match status" value="1"/>
</dbReference>
<dbReference type="GO" id="GO:0005049">
    <property type="term" value="F:nuclear export signal receptor activity"/>
    <property type="evidence" value="ECO:0007669"/>
    <property type="project" value="TreeGrafter"/>
</dbReference>
<dbReference type="Pfam" id="PF08506">
    <property type="entry name" value="Cse1"/>
    <property type="match status" value="1"/>
</dbReference>
<protein>
    <submittedName>
        <fullName evidence="2">(African queen) hypothetical protein</fullName>
    </submittedName>
</protein>
<dbReference type="GO" id="GO:0006606">
    <property type="term" value="P:protein import into nucleus"/>
    <property type="evidence" value="ECO:0007669"/>
    <property type="project" value="TreeGrafter"/>
</dbReference>
<evidence type="ECO:0000313" key="2">
    <source>
        <dbReference type="EMBL" id="CAG9563548.1"/>
    </source>
</evidence>
<dbReference type="GO" id="GO:0005635">
    <property type="term" value="C:nuclear envelope"/>
    <property type="evidence" value="ECO:0007669"/>
    <property type="project" value="TreeGrafter"/>
</dbReference>
<sequence length="212" mass="24464">MLIEKSDNVRWRFDYLTKIIKLREEKRKIYYLNETWLDEGHTKSKVWQDVSVQSSQKAHREGLSTGLTAPTGKGKHLIILHILDEDDKPGVIECLHIEVWECASLYALKYAEEFAPHTPGFVAAVLHVLLLAGPKEKYDALEFLAKVAEKNSYENLFEDPATLSHICEDIVIPNMEFRESDIELFEDNPEEYVWRDIEGSDVATRRRAACDL</sequence>
<dbReference type="OrthoDB" id="10039611at2759"/>
<comment type="caution">
    <text evidence="2">The sequence shown here is derived from an EMBL/GenBank/DDBJ whole genome shotgun (WGS) entry which is preliminary data.</text>
</comment>
<gene>
    <name evidence="2" type="ORF">DCHRY22_LOCUS4670</name>
</gene>
<evidence type="ECO:0000313" key="3">
    <source>
        <dbReference type="Proteomes" id="UP000789524"/>
    </source>
</evidence>
<name>A0A8J2QQD0_9NEOP</name>
<dbReference type="GO" id="GO:0006611">
    <property type="term" value="P:protein export from nucleus"/>
    <property type="evidence" value="ECO:0007669"/>
    <property type="project" value="TreeGrafter"/>
</dbReference>
<dbReference type="GO" id="GO:0005829">
    <property type="term" value="C:cytosol"/>
    <property type="evidence" value="ECO:0007669"/>
    <property type="project" value="TreeGrafter"/>
</dbReference>